<dbReference type="Proteomes" id="UP000198323">
    <property type="component" value="Unassembled WGS sequence"/>
</dbReference>
<name>A0A226NGF6_CALSU</name>
<feature type="compositionally biased region" description="Basic and acidic residues" evidence="1">
    <location>
        <begin position="577"/>
        <end position="587"/>
    </location>
</feature>
<dbReference type="OrthoDB" id="5974632at2759"/>
<protein>
    <submittedName>
        <fullName evidence="2">Uncharacterized protein</fullName>
    </submittedName>
</protein>
<dbReference type="AlphaFoldDB" id="A0A226NGF6"/>
<feature type="region of interest" description="Disordered" evidence="1">
    <location>
        <begin position="569"/>
        <end position="599"/>
    </location>
</feature>
<dbReference type="InterPro" id="IPR028236">
    <property type="entry name" value="CPLANE1"/>
</dbReference>
<dbReference type="GO" id="GO:0060271">
    <property type="term" value="P:cilium assembly"/>
    <property type="evidence" value="ECO:0007669"/>
    <property type="project" value="TreeGrafter"/>
</dbReference>
<evidence type="ECO:0000313" key="2">
    <source>
        <dbReference type="EMBL" id="OXB66696.1"/>
    </source>
</evidence>
<sequence length="612" mass="69732">MQKIRMKGSLPSLSPFPETLLRYCSFHTAFRSSASSDDHQLDDISCKILGLYGIKWLMYRLFHLFQKSLTTLYIFLVGWFRELCALCWMFHVRERLSDSCRRYQAARENANKHKDLKKNEYDTSTVEHCLNAAEWACRMLPFCRFMNVEELIQDVILSLLGELPPIKKVAEIFVKAFPNPEDIRVPLRDKYNGLQQRLRHCTVQGSESEENMSVVIQAMEKARMKNLRLVIRNIGPAEINVWEPAEEGADYQEEQYYDRVSLGTSISRSTLTDLGNSQLHSDAETVDTVSDALLGEESRVQTPLLQRYKKELFLSYVLERDLIRYSDFGIPFLTSFSELLRKHELNSLFFDIHTTLKRRQAKTRSQSVFRAGSCYKVTPASNNPETASVHNVNISVLENPGIVQSTVQSAGPSVHKSIKELKEGLFDLKHKSIYRSQSDSQGVAVASASQTVPEHNSCTLQTLATSKHVYKTVHFPDTVPGEELTIELTGKFSNIARLLEWMIRWSDKRLLCGSKKQDSIEESLPVIHVKTSAAAVLTSLWLLEQLWRDRSQAGSVTLKNPSNQCLKEFSSLSEAQPRTEKESRVDEDTSANPPADVHNVKAYDNLYENSFG</sequence>
<dbReference type="GO" id="GO:0035869">
    <property type="term" value="C:ciliary transition zone"/>
    <property type="evidence" value="ECO:0007669"/>
    <property type="project" value="TreeGrafter"/>
</dbReference>
<evidence type="ECO:0000313" key="3">
    <source>
        <dbReference type="Proteomes" id="UP000198323"/>
    </source>
</evidence>
<dbReference type="STRING" id="9009.A0A226NGF6"/>
<evidence type="ECO:0000256" key="1">
    <source>
        <dbReference type="SAM" id="MobiDB-lite"/>
    </source>
</evidence>
<reference evidence="2 3" key="1">
    <citation type="submission" date="2016-07" db="EMBL/GenBank/DDBJ databases">
        <title>Disparate Historic Effective Population Sizes Predicted by Modern Levels of Genome Diversity for the Scaled Quail (Callipepla squamata) and the Northern Bobwhite (Colinus virginianus): Inferences from First and Second Generation Draft Genome Assemblies for Sympatric New World Quail.</title>
        <authorList>
            <person name="Oldeschulte D.L."/>
            <person name="Halley Y.A."/>
            <person name="Bhattarai E.K."/>
            <person name="Brashear W.A."/>
            <person name="Hill J."/>
            <person name="Metz R.P."/>
            <person name="Johnson C.D."/>
            <person name="Rollins D."/>
            <person name="Peterson M.J."/>
            <person name="Bickhart D.M."/>
            <person name="Decker J.E."/>
            <person name="Seabury C.M."/>
        </authorList>
    </citation>
    <scope>NUCLEOTIDE SEQUENCE [LARGE SCALE GENOMIC DNA]</scope>
    <source>
        <strain evidence="2 3">Texas</strain>
        <tissue evidence="2">Leg muscle</tissue>
    </source>
</reference>
<gene>
    <name evidence="2" type="ORF">ASZ78_013087</name>
</gene>
<comment type="caution">
    <text evidence="2">The sequence shown here is derived from an EMBL/GenBank/DDBJ whole genome shotgun (WGS) entry which is preliminary data.</text>
</comment>
<dbReference type="PANTHER" id="PTHR14492">
    <property type="entry name" value="JBTS17"/>
    <property type="match status" value="1"/>
</dbReference>
<keyword evidence="3" id="KW-1185">Reference proteome</keyword>
<proteinExistence type="predicted"/>
<accession>A0A226NGF6</accession>
<dbReference type="PANTHER" id="PTHR14492:SF4">
    <property type="entry name" value="CILIOGENESIS AND PLANAR POLARITY EFFECTOR 1"/>
    <property type="match status" value="1"/>
</dbReference>
<dbReference type="EMBL" id="MCFN01000056">
    <property type="protein sequence ID" value="OXB66696.1"/>
    <property type="molecule type" value="Genomic_DNA"/>
</dbReference>
<organism evidence="2 3">
    <name type="scientific">Callipepla squamata</name>
    <name type="common">Scaled quail</name>
    <dbReference type="NCBI Taxonomy" id="9009"/>
    <lineage>
        <taxon>Eukaryota</taxon>
        <taxon>Metazoa</taxon>
        <taxon>Chordata</taxon>
        <taxon>Craniata</taxon>
        <taxon>Vertebrata</taxon>
        <taxon>Euteleostomi</taxon>
        <taxon>Archelosauria</taxon>
        <taxon>Archosauria</taxon>
        <taxon>Dinosauria</taxon>
        <taxon>Saurischia</taxon>
        <taxon>Theropoda</taxon>
        <taxon>Coelurosauria</taxon>
        <taxon>Aves</taxon>
        <taxon>Neognathae</taxon>
        <taxon>Galloanserae</taxon>
        <taxon>Galliformes</taxon>
        <taxon>Odontophoridae</taxon>
        <taxon>Callipepla</taxon>
    </lineage>
</organism>